<organism evidence="11">
    <name type="scientific">Diabrotica virgifera virgifera</name>
    <name type="common">western corn rootworm</name>
    <dbReference type="NCBI Taxonomy" id="50390"/>
    <lineage>
        <taxon>Eukaryota</taxon>
        <taxon>Metazoa</taxon>
        <taxon>Ecdysozoa</taxon>
        <taxon>Arthropoda</taxon>
        <taxon>Hexapoda</taxon>
        <taxon>Insecta</taxon>
        <taxon>Pterygota</taxon>
        <taxon>Neoptera</taxon>
        <taxon>Endopterygota</taxon>
        <taxon>Coleoptera</taxon>
        <taxon>Polyphaga</taxon>
        <taxon>Cucujiformia</taxon>
        <taxon>Chrysomeloidea</taxon>
        <taxon>Chrysomelidae</taxon>
        <taxon>Galerucinae</taxon>
        <taxon>Diabroticina</taxon>
        <taxon>Diabroticites</taxon>
        <taxon>Diabrotica</taxon>
    </lineage>
</organism>
<dbReference type="InParanoid" id="A0A6P7FD33"/>
<dbReference type="Pfam" id="PF02949">
    <property type="entry name" value="7tm_6"/>
    <property type="match status" value="1"/>
</dbReference>
<name>A0A6P7FD33_DIAVI</name>
<keyword evidence="6 10" id="KW-1133">Transmembrane helix</keyword>
<evidence type="ECO:0000256" key="6">
    <source>
        <dbReference type="ARBA" id="ARBA00022989"/>
    </source>
</evidence>
<dbReference type="GO" id="GO:0005549">
    <property type="term" value="F:odorant binding"/>
    <property type="evidence" value="ECO:0007669"/>
    <property type="project" value="InterPro"/>
</dbReference>
<dbReference type="InterPro" id="IPR004117">
    <property type="entry name" value="7tm6_olfct_rcpt"/>
</dbReference>
<evidence type="ECO:0000256" key="10">
    <source>
        <dbReference type="SAM" id="Phobius"/>
    </source>
</evidence>
<evidence type="ECO:0000256" key="2">
    <source>
        <dbReference type="ARBA" id="ARBA00022475"/>
    </source>
</evidence>
<gene>
    <name evidence="11" type="primary">LOC114328139</name>
</gene>
<evidence type="ECO:0000256" key="8">
    <source>
        <dbReference type="ARBA" id="ARBA00023170"/>
    </source>
</evidence>
<keyword evidence="2" id="KW-1003">Cell membrane</keyword>
<keyword evidence="8" id="KW-0675">Receptor</keyword>
<dbReference type="GO" id="GO:0005886">
    <property type="term" value="C:plasma membrane"/>
    <property type="evidence" value="ECO:0007669"/>
    <property type="project" value="UniProtKB-SubCell"/>
</dbReference>
<evidence type="ECO:0000256" key="9">
    <source>
        <dbReference type="ARBA" id="ARBA00023224"/>
    </source>
</evidence>
<evidence type="ECO:0000313" key="11">
    <source>
        <dbReference type="RefSeq" id="XP_028132717.1"/>
    </source>
</evidence>
<protein>
    <submittedName>
        <fullName evidence="11">Odorant receptor 2a-like</fullName>
    </submittedName>
</protein>
<dbReference type="GO" id="GO:0004984">
    <property type="term" value="F:olfactory receptor activity"/>
    <property type="evidence" value="ECO:0007669"/>
    <property type="project" value="InterPro"/>
</dbReference>
<dbReference type="PANTHER" id="PTHR21137:SF35">
    <property type="entry name" value="ODORANT RECEPTOR 19A-RELATED"/>
    <property type="match status" value="1"/>
</dbReference>
<proteinExistence type="predicted"/>
<evidence type="ECO:0000256" key="1">
    <source>
        <dbReference type="ARBA" id="ARBA00004651"/>
    </source>
</evidence>
<dbReference type="GO" id="GO:0007165">
    <property type="term" value="P:signal transduction"/>
    <property type="evidence" value="ECO:0007669"/>
    <property type="project" value="UniProtKB-KW"/>
</dbReference>
<feature type="transmembrane region" description="Helical" evidence="10">
    <location>
        <begin position="28"/>
        <end position="49"/>
    </location>
</feature>
<accession>A0A6P7FD33</accession>
<sequence length="123" mass="14099">MLVLCSSGISAFVAALYFVIANINPKFNIFMCVALLLCIVQTLIACFYGQLLSDESEKMYNVLWDCPWYSWDKSNKGCLIMMLMNCKQPFRITCYGLVVLNFKMLLSAIRLSYSLFALAIRYK</sequence>
<keyword evidence="7 10" id="KW-0472">Membrane</keyword>
<reference evidence="11" key="1">
    <citation type="submission" date="2025-08" db="UniProtKB">
        <authorList>
            <consortium name="RefSeq"/>
        </authorList>
    </citation>
    <scope>IDENTIFICATION</scope>
    <source>
        <tissue evidence="11">Whole insect</tissue>
    </source>
</reference>
<evidence type="ECO:0000256" key="5">
    <source>
        <dbReference type="ARBA" id="ARBA00022725"/>
    </source>
</evidence>
<keyword evidence="9" id="KW-0807">Transducer</keyword>
<evidence type="ECO:0000256" key="4">
    <source>
        <dbReference type="ARBA" id="ARBA00022692"/>
    </source>
</evidence>
<keyword evidence="5" id="KW-0552">Olfaction</keyword>
<dbReference type="PANTHER" id="PTHR21137">
    <property type="entry name" value="ODORANT RECEPTOR"/>
    <property type="match status" value="1"/>
</dbReference>
<evidence type="ECO:0000256" key="7">
    <source>
        <dbReference type="ARBA" id="ARBA00023136"/>
    </source>
</evidence>
<keyword evidence="4 10" id="KW-0812">Transmembrane</keyword>
<evidence type="ECO:0000256" key="3">
    <source>
        <dbReference type="ARBA" id="ARBA00022606"/>
    </source>
</evidence>
<keyword evidence="3" id="KW-0716">Sensory transduction</keyword>
<dbReference type="AlphaFoldDB" id="A0A6P7FD33"/>
<feature type="transmembrane region" description="Helical" evidence="10">
    <location>
        <begin position="92"/>
        <end position="113"/>
    </location>
</feature>
<dbReference type="RefSeq" id="XP_028132717.1">
    <property type="nucleotide sequence ID" value="XM_028276916.1"/>
</dbReference>
<comment type="subcellular location">
    <subcellularLocation>
        <location evidence="1">Cell membrane</location>
        <topology evidence="1">Multi-pass membrane protein</topology>
    </subcellularLocation>
</comment>